<dbReference type="GO" id="GO:0001522">
    <property type="term" value="P:pseudouridine synthesis"/>
    <property type="evidence" value="ECO:0007669"/>
    <property type="project" value="InterPro"/>
</dbReference>
<evidence type="ECO:0000256" key="3">
    <source>
        <dbReference type="ARBA" id="ARBA00023235"/>
    </source>
</evidence>
<dbReference type="GO" id="GO:0003723">
    <property type="term" value="F:RNA binding"/>
    <property type="evidence" value="ECO:0007669"/>
    <property type="project" value="InterPro"/>
</dbReference>
<evidence type="ECO:0000259" key="5">
    <source>
        <dbReference type="PROSITE" id="PS50984"/>
    </source>
</evidence>
<evidence type="ECO:0000313" key="6">
    <source>
        <dbReference type="EMBL" id="KJA30177.1"/>
    </source>
</evidence>
<dbReference type="PANTHER" id="PTHR13326">
    <property type="entry name" value="TRNA PSEUDOURIDINE SYNTHASE D"/>
    <property type="match status" value="1"/>
</dbReference>
<feature type="compositionally biased region" description="Basic and acidic residues" evidence="4">
    <location>
        <begin position="341"/>
        <end position="355"/>
    </location>
</feature>
<dbReference type="PROSITE" id="PS01268">
    <property type="entry name" value="UPF0024"/>
    <property type="match status" value="1"/>
</dbReference>
<evidence type="ECO:0000256" key="2">
    <source>
        <dbReference type="ARBA" id="ARBA00022694"/>
    </source>
</evidence>
<feature type="domain" description="TRUD" evidence="5">
    <location>
        <begin position="492"/>
        <end position="740"/>
    </location>
</feature>
<accession>A0A0D2LPZ5</accession>
<protein>
    <recommendedName>
        <fullName evidence="5">TRUD domain-containing protein</fullName>
    </recommendedName>
</protein>
<organism evidence="6 7">
    <name type="scientific">Hypholoma sublateritium (strain FD-334 SS-4)</name>
    <dbReference type="NCBI Taxonomy" id="945553"/>
    <lineage>
        <taxon>Eukaryota</taxon>
        <taxon>Fungi</taxon>
        <taxon>Dikarya</taxon>
        <taxon>Basidiomycota</taxon>
        <taxon>Agaricomycotina</taxon>
        <taxon>Agaricomycetes</taxon>
        <taxon>Agaricomycetidae</taxon>
        <taxon>Agaricales</taxon>
        <taxon>Agaricineae</taxon>
        <taxon>Strophariaceae</taxon>
        <taxon>Hypholoma</taxon>
    </lineage>
</organism>
<dbReference type="PIRSF" id="PIRSF037016">
    <property type="entry name" value="Pseudouridin_synth_euk_prd"/>
    <property type="match status" value="1"/>
</dbReference>
<keyword evidence="3" id="KW-0413">Isomerase</keyword>
<dbReference type="STRING" id="945553.A0A0D2LPZ5"/>
<dbReference type="EMBL" id="KN817518">
    <property type="protein sequence ID" value="KJA30177.1"/>
    <property type="molecule type" value="Genomic_DNA"/>
</dbReference>
<evidence type="ECO:0000256" key="1">
    <source>
        <dbReference type="ARBA" id="ARBA00007953"/>
    </source>
</evidence>
<dbReference type="InterPro" id="IPR001656">
    <property type="entry name" value="PsdUridine_synth_TruD"/>
</dbReference>
<dbReference type="InterPro" id="IPR020103">
    <property type="entry name" value="PsdUridine_synth_cat_dom_sf"/>
</dbReference>
<comment type="similarity">
    <text evidence="1">Belongs to the pseudouridine synthase TruD family.</text>
</comment>
<dbReference type="GO" id="GO:0009982">
    <property type="term" value="F:pseudouridine synthase activity"/>
    <property type="evidence" value="ECO:0007669"/>
    <property type="project" value="InterPro"/>
</dbReference>
<dbReference type="GO" id="GO:0008033">
    <property type="term" value="P:tRNA processing"/>
    <property type="evidence" value="ECO:0007669"/>
    <property type="project" value="UniProtKB-KW"/>
</dbReference>
<keyword evidence="7" id="KW-1185">Reference proteome</keyword>
<dbReference type="Pfam" id="PF01142">
    <property type="entry name" value="TruD"/>
    <property type="match status" value="1"/>
</dbReference>
<dbReference type="Proteomes" id="UP000054270">
    <property type="component" value="Unassembled WGS sequence"/>
</dbReference>
<dbReference type="InterPro" id="IPR020119">
    <property type="entry name" value="PsdUridine_synth_TruD_CS"/>
</dbReference>
<gene>
    <name evidence="6" type="ORF">HYPSUDRAFT_32279</name>
</gene>
<proteinExistence type="inferred from homology"/>
<dbReference type="NCBIfam" id="TIGR00094">
    <property type="entry name" value="tRNA_TruD_broad"/>
    <property type="match status" value="1"/>
</dbReference>
<evidence type="ECO:0000313" key="7">
    <source>
        <dbReference type="Proteomes" id="UP000054270"/>
    </source>
</evidence>
<keyword evidence="2" id="KW-0819">tRNA processing</keyword>
<dbReference type="PROSITE" id="PS50984">
    <property type="entry name" value="TRUD"/>
    <property type="match status" value="1"/>
</dbReference>
<reference evidence="7" key="1">
    <citation type="submission" date="2014-04" db="EMBL/GenBank/DDBJ databases">
        <title>Evolutionary Origins and Diversification of the Mycorrhizal Mutualists.</title>
        <authorList>
            <consortium name="DOE Joint Genome Institute"/>
            <consortium name="Mycorrhizal Genomics Consortium"/>
            <person name="Kohler A."/>
            <person name="Kuo A."/>
            <person name="Nagy L.G."/>
            <person name="Floudas D."/>
            <person name="Copeland A."/>
            <person name="Barry K.W."/>
            <person name="Cichocki N."/>
            <person name="Veneault-Fourrey C."/>
            <person name="LaButti K."/>
            <person name="Lindquist E.A."/>
            <person name="Lipzen A."/>
            <person name="Lundell T."/>
            <person name="Morin E."/>
            <person name="Murat C."/>
            <person name="Riley R."/>
            <person name="Ohm R."/>
            <person name="Sun H."/>
            <person name="Tunlid A."/>
            <person name="Henrissat B."/>
            <person name="Grigoriev I.V."/>
            <person name="Hibbett D.S."/>
            <person name="Martin F."/>
        </authorList>
    </citation>
    <scope>NUCLEOTIDE SEQUENCE [LARGE SCALE GENOMIC DNA]</scope>
    <source>
        <strain evidence="7">FD-334 SS-4</strain>
    </source>
</reference>
<dbReference type="InterPro" id="IPR042214">
    <property type="entry name" value="TruD_catalytic"/>
</dbReference>
<feature type="region of interest" description="Disordered" evidence="4">
    <location>
        <begin position="213"/>
        <end position="299"/>
    </location>
</feature>
<feature type="region of interest" description="Disordered" evidence="4">
    <location>
        <begin position="122"/>
        <end position="151"/>
    </location>
</feature>
<dbReference type="SUPFAM" id="SSF55120">
    <property type="entry name" value="Pseudouridine synthase"/>
    <property type="match status" value="1"/>
</dbReference>
<sequence length="855" mass="94442">MSSFVIHEREQDDADVERYSKRAKIDEEGSLEERGIEFTLNTTAEHILPPSHVLLGIPLPVAEEGRPLNFLEANVGISEYIGRGEAKVEGIIKQRFTDFLVFEVDQDSKVVHLKNLSKPEISKKEKAQETAAVATPTPEGETEKGSENTTEGLPSIVAENFTPTFAVEGSSVAAPTLKVSSKEEPWPGHFDATLTPFLDAEKVAQLKQIFLEGPEPPRVSDGGWGNRVPSVAGDESVPTEAETAEVPEEKETRGNSRGRGGKRGGRGGRGGGNGGGRGGGREDTRKVVSAPITSKESRTSFHKVIRELFGGKLDTETDASGPPEAGSRIAIKWAKRGSRAAARDRRDGAEPRPSRGDYPPYIHFTLQKTNRDTQDALGHLSRNLHVNIKDLSVAGTKDKRGVTVQRVSLNRHNKTVEEVWKLANNIGPRRTLQDAMTQRGERGIRISDLNYRKSGLELGMLKGNAFVITLRNVKVASMEILDEAMNTIKHKGFINYYGMQRFGTASIPTHAIGLALLKSEWQKAADMLLSKRHGEHPEVEAARDAWLLEKDLDKALRLFPRRVVAERCILESFKKQKGDTRNVMGALSTIPRNLRLMYIHAYQSYVWNAIVSERIRDYGSDRPIVGDLVFDSSKDKDTMEVESTEDPVVLDDIPEESGSRRNRKPYQAPRIKTLTAGDLDKHTIFDVVMPLPGTDVAYPGGKLGDRYRQFLSMDGLDPDNFVRKQKDYTLNGSYRAMLHHPKEMSWSVLRYTDPDVSLAQSDEDKLLDFDPPAVVEDGKFMALQIHLTLGTAAYATMALREITKTDTSSHFQTSLTAAAEDQKYRGVAAVVADTPNGPLVEDAAMEVDAVADSTI</sequence>
<dbReference type="CDD" id="cd02576">
    <property type="entry name" value="PseudoU_synth_ScPUS7"/>
    <property type="match status" value="1"/>
</dbReference>
<feature type="compositionally biased region" description="Gly residues" evidence="4">
    <location>
        <begin position="267"/>
        <end position="278"/>
    </location>
</feature>
<dbReference type="GO" id="GO:0005634">
    <property type="term" value="C:nucleus"/>
    <property type="evidence" value="ECO:0007669"/>
    <property type="project" value="TreeGrafter"/>
</dbReference>
<dbReference type="OrthoDB" id="447290at2759"/>
<evidence type="ECO:0000256" key="4">
    <source>
        <dbReference type="SAM" id="MobiDB-lite"/>
    </source>
</evidence>
<dbReference type="AlphaFoldDB" id="A0A0D2LPZ5"/>
<dbReference type="OMA" id="WINYFGH"/>
<dbReference type="PANTHER" id="PTHR13326:SF21">
    <property type="entry name" value="PSEUDOURIDYLATE SYNTHASE PUS7L"/>
    <property type="match status" value="1"/>
</dbReference>
<dbReference type="Gene3D" id="3.30.2350.20">
    <property type="entry name" value="TruD, catalytic domain"/>
    <property type="match status" value="2"/>
</dbReference>
<name>A0A0D2LPZ5_HYPSF</name>
<feature type="region of interest" description="Disordered" evidence="4">
    <location>
        <begin position="313"/>
        <end position="360"/>
    </location>
</feature>
<dbReference type="InterPro" id="IPR011760">
    <property type="entry name" value="PsdUridine_synth_TruD_insert"/>
</dbReference>